<name>A0A1C3REX4_9PROT</name>
<dbReference type="SMART" id="SM00448">
    <property type="entry name" value="REC"/>
    <property type="match status" value="1"/>
</dbReference>
<sequence>MKTILIVDDDPMVLESTKTYLELKGFNTICAQDGDEALKKVETANVDLALIDIFMPKRGGFETIMALHGSIPVIAMSGVSSHRFEPLEFAQSIGAERTLSKPFLPDTLLEIINELLKPEKT</sequence>
<dbReference type="CDD" id="cd17546">
    <property type="entry name" value="REC_hyHK_CKI1_RcsC-like"/>
    <property type="match status" value="1"/>
</dbReference>
<evidence type="ECO:0000313" key="5">
    <source>
        <dbReference type="Proteomes" id="UP000231658"/>
    </source>
</evidence>
<protein>
    <submittedName>
        <fullName evidence="4">Two-component response regulator</fullName>
    </submittedName>
</protein>
<dbReference type="Proteomes" id="UP000231658">
    <property type="component" value="Unassembled WGS sequence"/>
</dbReference>
<dbReference type="InterPro" id="IPR001789">
    <property type="entry name" value="Sig_transdc_resp-reg_receiver"/>
</dbReference>
<dbReference type="Gene3D" id="3.40.50.2300">
    <property type="match status" value="1"/>
</dbReference>
<dbReference type="RefSeq" id="WP_069186544.1">
    <property type="nucleotide sequence ID" value="NZ_FLYE01000005.1"/>
</dbReference>
<gene>
    <name evidence="4" type="ORF">MTBPR1_130039</name>
</gene>
<feature type="modified residue" description="4-aspartylphosphate" evidence="2">
    <location>
        <position position="52"/>
    </location>
</feature>
<proteinExistence type="predicted"/>
<evidence type="ECO:0000256" key="1">
    <source>
        <dbReference type="ARBA" id="ARBA00022553"/>
    </source>
</evidence>
<keyword evidence="1 2" id="KW-0597">Phosphoprotein</keyword>
<dbReference type="STRING" id="1867952.MTBPR1_130039"/>
<dbReference type="InterPro" id="IPR011006">
    <property type="entry name" value="CheY-like_superfamily"/>
</dbReference>
<accession>A0A1C3REX4</accession>
<keyword evidence="5" id="KW-1185">Reference proteome</keyword>
<dbReference type="PANTHER" id="PTHR44591:SF23">
    <property type="entry name" value="CHEY SUBFAMILY"/>
    <property type="match status" value="1"/>
</dbReference>
<feature type="domain" description="Response regulatory" evidence="3">
    <location>
        <begin position="3"/>
        <end position="116"/>
    </location>
</feature>
<dbReference type="InterPro" id="IPR050595">
    <property type="entry name" value="Bact_response_regulator"/>
</dbReference>
<dbReference type="EMBL" id="FLYE01000005">
    <property type="protein sequence ID" value="SCA55843.1"/>
    <property type="molecule type" value="Genomic_DNA"/>
</dbReference>
<dbReference type="GO" id="GO:0000160">
    <property type="term" value="P:phosphorelay signal transduction system"/>
    <property type="evidence" value="ECO:0007669"/>
    <property type="project" value="InterPro"/>
</dbReference>
<evidence type="ECO:0000259" key="3">
    <source>
        <dbReference type="PROSITE" id="PS50110"/>
    </source>
</evidence>
<dbReference type="PANTHER" id="PTHR44591">
    <property type="entry name" value="STRESS RESPONSE REGULATOR PROTEIN 1"/>
    <property type="match status" value="1"/>
</dbReference>
<dbReference type="Pfam" id="PF00072">
    <property type="entry name" value="Response_reg"/>
    <property type="match status" value="1"/>
</dbReference>
<evidence type="ECO:0000313" key="4">
    <source>
        <dbReference type="EMBL" id="SCA55843.1"/>
    </source>
</evidence>
<dbReference type="PROSITE" id="PS50110">
    <property type="entry name" value="RESPONSE_REGULATORY"/>
    <property type="match status" value="1"/>
</dbReference>
<organism evidence="4 5">
    <name type="scientific">Candidatus Terasakiella magnetica</name>
    <dbReference type="NCBI Taxonomy" id="1867952"/>
    <lineage>
        <taxon>Bacteria</taxon>
        <taxon>Pseudomonadati</taxon>
        <taxon>Pseudomonadota</taxon>
        <taxon>Alphaproteobacteria</taxon>
        <taxon>Rhodospirillales</taxon>
        <taxon>Terasakiellaceae</taxon>
        <taxon>Terasakiella</taxon>
    </lineage>
</organism>
<dbReference type="SUPFAM" id="SSF52172">
    <property type="entry name" value="CheY-like"/>
    <property type="match status" value="1"/>
</dbReference>
<reference evidence="4 5" key="1">
    <citation type="submission" date="2016-07" db="EMBL/GenBank/DDBJ databases">
        <authorList>
            <person name="Lefevre C.T."/>
        </authorList>
    </citation>
    <scope>NUCLEOTIDE SEQUENCE [LARGE SCALE GENOMIC DNA]</scope>
    <source>
        <strain evidence="4">PR1</strain>
    </source>
</reference>
<evidence type="ECO:0000256" key="2">
    <source>
        <dbReference type="PROSITE-ProRule" id="PRU00169"/>
    </source>
</evidence>
<dbReference type="AlphaFoldDB" id="A0A1C3REX4"/>
<dbReference type="OrthoDB" id="5456285at2"/>